<dbReference type="Pfam" id="PF21134">
    <property type="entry name" value="T4_UVSX_C"/>
    <property type="match status" value="1"/>
</dbReference>
<sequence>MAKTPMMAKLLKQAAKMDDAMGQLSDEGIGEKNILCPMEVPLLNIANSGRIDGGLVEGIKMIVGDSRCYKSGFLVMDAVAFLKHDPEAIVIFADSEKGASKPLWEQYGADMDRVLYTPVYTVEDMIQKVTQLLDMFEPGQKVMLVIDSLGLLASNKEKNDALAGESKADFTRAKAINSFWRITLGYVNHLRMPVSYINRGYDDMANQYAELIIGGGKNTKLSADVIWNISRSQIKDGKELVGWSFNIGIYKSRHCVEKVKLPVEIFYDGGIAKWSGLLEIARLLGFVDMPSSGWYAYTEKAGFGTDVKKHRKADMDADFWMPLLENPDFIDAVNARFELHNKNRVIMTTEDVERLTNMQADD</sequence>
<dbReference type="Proteomes" id="UP000305753">
    <property type="component" value="Segment"/>
</dbReference>
<feature type="domain" description="Recombination and repair protein UVSX-like C-terminal" evidence="1">
    <location>
        <begin position="274"/>
        <end position="333"/>
    </location>
</feature>
<evidence type="ECO:0000313" key="3">
    <source>
        <dbReference type="Proteomes" id="UP000305753"/>
    </source>
</evidence>
<reference evidence="2 3" key="1">
    <citation type="submission" date="2018-05" db="EMBL/GenBank/DDBJ databases">
        <title>Whole genome sequencing of Vibrio phage VP-1.</title>
        <authorList>
            <person name="Nandita M."/>
            <person name="Bhat S.G."/>
        </authorList>
    </citation>
    <scope>NUCLEOTIDE SEQUENCE [LARGE SCALE GENOMIC DNA]</scope>
</reference>
<dbReference type="SUPFAM" id="SSF52540">
    <property type="entry name" value="P-loop containing nucleoside triphosphate hydrolases"/>
    <property type="match status" value="1"/>
</dbReference>
<evidence type="ECO:0000259" key="1">
    <source>
        <dbReference type="Pfam" id="PF21134"/>
    </source>
</evidence>
<dbReference type="InterPro" id="IPR049047">
    <property type="entry name" value="T4_UVSX-like_C"/>
</dbReference>
<organism evidence="2 3">
    <name type="scientific">Vibrio phage VP-1</name>
    <dbReference type="NCBI Taxonomy" id="2234088"/>
    <lineage>
        <taxon>Viruses</taxon>
        <taxon>Duplodnaviria</taxon>
        <taxon>Heunggongvirae</taxon>
        <taxon>Uroviricota</taxon>
        <taxon>Caudoviricetes</taxon>
        <taxon>Pantevenvirales</taxon>
        <taxon>Ackermannviridae</taxon>
        <taxon>Vapseptimavirus</taxon>
        <taxon>Vapseptimavirus VAP7</taxon>
    </lineage>
</organism>
<dbReference type="Gene3D" id="3.40.50.300">
    <property type="entry name" value="P-loop containing nucleotide triphosphate hydrolases"/>
    <property type="match status" value="1"/>
</dbReference>
<dbReference type="InterPro" id="IPR027417">
    <property type="entry name" value="P-loop_NTPase"/>
</dbReference>
<evidence type="ECO:0000313" key="2">
    <source>
        <dbReference type="EMBL" id="AWY10129.1"/>
    </source>
</evidence>
<dbReference type="EMBL" id="MH363700">
    <property type="protein sequence ID" value="AWY10129.1"/>
    <property type="molecule type" value="Genomic_DNA"/>
</dbReference>
<accession>A0A4P2TH78</accession>
<name>A0A4P2TH78_9CAUD</name>
<proteinExistence type="predicted"/>
<protein>
    <recommendedName>
        <fullName evidence="1">Recombination and repair protein UVSX-like C-terminal domain-containing protein</fullName>
    </recommendedName>
</protein>